<dbReference type="Proteomes" id="UP000030665">
    <property type="component" value="Unassembled WGS sequence"/>
</dbReference>
<name>A0A077YXI0_TRITR</name>
<reference evidence="1" key="1">
    <citation type="submission" date="2014-01" db="EMBL/GenBank/DDBJ databases">
        <authorList>
            <person name="Aslett M."/>
        </authorList>
    </citation>
    <scope>NUCLEOTIDE SEQUENCE</scope>
</reference>
<reference evidence="1" key="2">
    <citation type="submission" date="2014-03" db="EMBL/GenBank/DDBJ databases">
        <title>The whipworm genome and dual-species transcriptomics of an intimate host-pathogen interaction.</title>
        <authorList>
            <person name="Foth B.J."/>
            <person name="Tsai I.J."/>
            <person name="Reid A.J."/>
            <person name="Bancroft A.J."/>
            <person name="Nichol S."/>
            <person name="Tracey A."/>
            <person name="Holroyd N."/>
            <person name="Cotton J.A."/>
            <person name="Stanley E.J."/>
            <person name="Zarowiecki M."/>
            <person name="Liu J.Z."/>
            <person name="Huckvale T."/>
            <person name="Cooper P.J."/>
            <person name="Grencis R.K."/>
            <person name="Berriman M."/>
        </authorList>
    </citation>
    <scope>NUCLEOTIDE SEQUENCE [LARGE SCALE GENOMIC DNA]</scope>
</reference>
<dbReference type="EMBL" id="HG805824">
    <property type="protein sequence ID" value="CDW52484.1"/>
    <property type="molecule type" value="Genomic_DNA"/>
</dbReference>
<evidence type="ECO:0000313" key="1">
    <source>
        <dbReference type="EMBL" id="CDW52484.1"/>
    </source>
</evidence>
<dbReference type="AlphaFoldDB" id="A0A077YXI0"/>
<gene>
    <name evidence="1" type="ORF">TTRE_0000074601</name>
</gene>
<sequence length="112" mass="12467">MLVDVLIMQNKAWSIMRVVCLHLPYVATEAIIAVDKTSKAVKPVGADVEPDIVTCEVERTKEVTNEILDFEKRVQSEGLDITNIVANIKNSNDTEKELVDDDLLETSAPQIE</sequence>
<keyword evidence="2" id="KW-1185">Reference proteome</keyword>
<accession>A0A077YXI0</accession>
<proteinExistence type="predicted"/>
<protein>
    <submittedName>
        <fullName evidence="1">Vacuolar protein sorting</fullName>
    </submittedName>
</protein>
<organism evidence="1 2">
    <name type="scientific">Trichuris trichiura</name>
    <name type="common">Whipworm</name>
    <name type="synonym">Trichocephalus trichiurus</name>
    <dbReference type="NCBI Taxonomy" id="36087"/>
    <lineage>
        <taxon>Eukaryota</taxon>
        <taxon>Metazoa</taxon>
        <taxon>Ecdysozoa</taxon>
        <taxon>Nematoda</taxon>
        <taxon>Enoplea</taxon>
        <taxon>Dorylaimia</taxon>
        <taxon>Trichinellida</taxon>
        <taxon>Trichuridae</taxon>
        <taxon>Trichuris</taxon>
    </lineage>
</organism>
<evidence type="ECO:0000313" key="2">
    <source>
        <dbReference type="Proteomes" id="UP000030665"/>
    </source>
</evidence>